<gene>
    <name evidence="1" type="ORF">LIQ10_16865</name>
</gene>
<evidence type="ECO:0000313" key="1">
    <source>
        <dbReference type="EMBL" id="MCB5495385.1"/>
    </source>
</evidence>
<reference evidence="1" key="1">
    <citation type="submission" date="2021-10" db="EMBL/GenBank/DDBJ databases">
        <title>Collection of gut derived symbiotic bacterial strains cultured from healthy donors.</title>
        <authorList>
            <person name="Lin H."/>
            <person name="Littmann E."/>
            <person name="Claire K."/>
            <person name="Pamer E."/>
        </authorList>
    </citation>
    <scope>NUCLEOTIDE SEQUENCE</scope>
    <source>
        <strain evidence="1">MSK.23.4</strain>
    </source>
</reference>
<accession>A0AAJ1B082</accession>
<dbReference type="EMBL" id="JAJBNC010000039">
    <property type="protein sequence ID" value="MCB5495385.1"/>
    <property type="molecule type" value="Genomic_DNA"/>
</dbReference>
<organism evidence="1 2">
    <name type="scientific">Mediterraneibacter gnavus</name>
    <name type="common">Ruminococcus gnavus</name>
    <dbReference type="NCBI Taxonomy" id="33038"/>
    <lineage>
        <taxon>Bacteria</taxon>
        <taxon>Bacillati</taxon>
        <taxon>Bacillota</taxon>
        <taxon>Clostridia</taxon>
        <taxon>Lachnospirales</taxon>
        <taxon>Lachnospiraceae</taxon>
        <taxon>Mediterraneibacter</taxon>
    </lineage>
</organism>
<evidence type="ECO:0000313" key="2">
    <source>
        <dbReference type="Proteomes" id="UP001297422"/>
    </source>
</evidence>
<protein>
    <submittedName>
        <fullName evidence="1">Uncharacterized protein</fullName>
    </submittedName>
</protein>
<name>A0AAJ1B082_MEDGN</name>
<dbReference type="RefSeq" id="WP_173883461.1">
    <property type="nucleotide sequence ID" value="NZ_JAAIQZ010000081.1"/>
</dbReference>
<comment type="caution">
    <text evidence="1">The sequence shown here is derived from an EMBL/GenBank/DDBJ whole genome shotgun (WGS) entry which is preliminary data.</text>
</comment>
<dbReference type="AlphaFoldDB" id="A0AAJ1B082"/>
<dbReference type="Proteomes" id="UP001297422">
    <property type="component" value="Unassembled WGS sequence"/>
</dbReference>
<proteinExistence type="predicted"/>
<sequence length="150" mass="17747">MEAIIKVEMDRPIDVKKHCILPQGYEVETKDGKVYMFDFLTSYGFCDRENPAVIRFELYFPDYESFPDTHTLRKEIQNIVRIRDCCLDTEDIEIQPKKLLEFQIIDSVPEGGKRPLSTEFVKVETKLDDKEWGECRYIFTEKLLNTCSFE</sequence>